<dbReference type="OrthoDB" id="9809772at2"/>
<dbReference type="EMBL" id="MDEN01000065">
    <property type="protein sequence ID" value="OCX17443.1"/>
    <property type="molecule type" value="Genomic_DNA"/>
</dbReference>
<dbReference type="STRING" id="158627.BW687_08660"/>
<dbReference type="GO" id="GO:0000976">
    <property type="term" value="F:transcription cis-regulatory region binding"/>
    <property type="evidence" value="ECO:0007669"/>
    <property type="project" value="TreeGrafter"/>
</dbReference>
<proteinExistence type="predicted"/>
<dbReference type="InterPro" id="IPR050109">
    <property type="entry name" value="HTH-type_TetR-like_transc_reg"/>
</dbReference>
<sequence>MTDDESGNDSPEMASPKRRRAPKGEMRRAALLDAATLIFARNGYSSASMKDVAQLAGITTVGLLHHFPNKEALLNALLERRDQRVVSRFSELTMEMTLEGFIKFVRMSMSFSVQDAAECQAAMVLNTESLSEAHPAFDWYKTRFHITHEHARGHLQALIEAGEVRPDIDVKALAQEIFSVMDGVQIQWLRAPEDVDVMAVFEGYLRRLKADLQARP</sequence>
<dbReference type="InterPro" id="IPR009057">
    <property type="entry name" value="Homeodomain-like_sf"/>
</dbReference>
<dbReference type="PRINTS" id="PR00455">
    <property type="entry name" value="HTHTETR"/>
</dbReference>
<evidence type="ECO:0000313" key="8">
    <source>
        <dbReference type="Proteomes" id="UP000095143"/>
    </source>
</evidence>
<feature type="region of interest" description="Disordered" evidence="5">
    <location>
        <begin position="1"/>
        <end position="25"/>
    </location>
</feature>
<dbReference type="Gene3D" id="1.10.357.10">
    <property type="entry name" value="Tetracycline Repressor, domain 2"/>
    <property type="match status" value="1"/>
</dbReference>
<gene>
    <name evidence="7" type="ORF">BBI10_18230</name>
</gene>
<evidence type="ECO:0000256" key="4">
    <source>
        <dbReference type="PROSITE-ProRule" id="PRU00335"/>
    </source>
</evidence>
<organism evidence="7 8">
    <name type="scientific">Pseudomonas graminis</name>
    <dbReference type="NCBI Taxonomy" id="158627"/>
    <lineage>
        <taxon>Bacteria</taxon>
        <taxon>Pseudomonadati</taxon>
        <taxon>Pseudomonadota</taxon>
        <taxon>Gammaproteobacteria</taxon>
        <taxon>Pseudomonadales</taxon>
        <taxon>Pseudomonadaceae</taxon>
        <taxon>Pseudomonas</taxon>
    </lineage>
</organism>
<dbReference type="PANTHER" id="PTHR30055">
    <property type="entry name" value="HTH-TYPE TRANSCRIPTIONAL REGULATOR RUTR"/>
    <property type="match status" value="1"/>
</dbReference>
<dbReference type="RefSeq" id="WP_065990789.1">
    <property type="nucleotide sequence ID" value="NZ_MDEN01000065.1"/>
</dbReference>
<evidence type="ECO:0000256" key="1">
    <source>
        <dbReference type="ARBA" id="ARBA00023015"/>
    </source>
</evidence>
<dbReference type="InterPro" id="IPR001647">
    <property type="entry name" value="HTH_TetR"/>
</dbReference>
<evidence type="ECO:0000256" key="3">
    <source>
        <dbReference type="ARBA" id="ARBA00023163"/>
    </source>
</evidence>
<protein>
    <submittedName>
        <fullName evidence="7">TetR family transcriptional regulator</fullName>
    </submittedName>
</protein>
<keyword evidence="3" id="KW-0804">Transcription</keyword>
<dbReference type="Proteomes" id="UP000095143">
    <property type="component" value="Unassembled WGS sequence"/>
</dbReference>
<feature type="domain" description="HTH tetR-type" evidence="6">
    <location>
        <begin position="25"/>
        <end position="85"/>
    </location>
</feature>
<name>A0A1C2DRZ6_9PSED</name>
<dbReference type="InterPro" id="IPR036271">
    <property type="entry name" value="Tet_transcr_reg_TetR-rel_C_sf"/>
</dbReference>
<comment type="caution">
    <text evidence="7">The sequence shown here is derived from an EMBL/GenBank/DDBJ whole genome shotgun (WGS) entry which is preliminary data.</text>
</comment>
<evidence type="ECO:0000313" key="7">
    <source>
        <dbReference type="EMBL" id="OCX17443.1"/>
    </source>
</evidence>
<dbReference type="SUPFAM" id="SSF46689">
    <property type="entry name" value="Homeodomain-like"/>
    <property type="match status" value="1"/>
</dbReference>
<evidence type="ECO:0000256" key="2">
    <source>
        <dbReference type="ARBA" id="ARBA00023125"/>
    </source>
</evidence>
<dbReference type="PANTHER" id="PTHR30055:SF234">
    <property type="entry name" value="HTH-TYPE TRANSCRIPTIONAL REGULATOR BETI"/>
    <property type="match status" value="1"/>
</dbReference>
<dbReference type="SUPFAM" id="SSF48498">
    <property type="entry name" value="Tetracyclin repressor-like, C-terminal domain"/>
    <property type="match status" value="1"/>
</dbReference>
<feature type="DNA-binding region" description="H-T-H motif" evidence="4">
    <location>
        <begin position="48"/>
        <end position="67"/>
    </location>
</feature>
<dbReference type="Pfam" id="PF00440">
    <property type="entry name" value="TetR_N"/>
    <property type="match status" value="1"/>
</dbReference>
<evidence type="ECO:0000256" key="5">
    <source>
        <dbReference type="SAM" id="MobiDB-lite"/>
    </source>
</evidence>
<accession>A0A1C2DRZ6</accession>
<reference evidence="7 8" key="1">
    <citation type="submission" date="2016-08" db="EMBL/GenBank/DDBJ databases">
        <title>Whole genome sequence of Pseudomonas graminis strain UASWS1507, a potential biological control agent for agriculture.</title>
        <authorList>
            <person name="Crovadore J."/>
            <person name="Calmin G."/>
            <person name="Chablais R."/>
            <person name="Cochard B."/>
            <person name="Lefort F."/>
        </authorList>
    </citation>
    <scope>NUCLEOTIDE SEQUENCE [LARGE SCALE GENOMIC DNA]</scope>
    <source>
        <strain evidence="7 8">UASWS1507</strain>
    </source>
</reference>
<dbReference type="AlphaFoldDB" id="A0A1C2DRZ6"/>
<dbReference type="GO" id="GO:0003700">
    <property type="term" value="F:DNA-binding transcription factor activity"/>
    <property type="evidence" value="ECO:0007669"/>
    <property type="project" value="TreeGrafter"/>
</dbReference>
<keyword evidence="1" id="KW-0805">Transcription regulation</keyword>
<evidence type="ECO:0000259" key="6">
    <source>
        <dbReference type="PROSITE" id="PS50977"/>
    </source>
</evidence>
<dbReference type="PROSITE" id="PS50977">
    <property type="entry name" value="HTH_TETR_2"/>
    <property type="match status" value="1"/>
</dbReference>
<keyword evidence="2 4" id="KW-0238">DNA-binding</keyword>